<dbReference type="InterPro" id="IPR001653">
    <property type="entry name" value="DAP_epimerase_DapF"/>
</dbReference>
<comment type="pathway">
    <text evidence="3">Amino-acid biosynthesis; L-lysine biosynthesis via DAP pathway; DL-2,6-diaminopimelate from LL-2,6-diaminopimelate: step 1/1.</text>
</comment>
<dbReference type="GO" id="GO:0005829">
    <property type="term" value="C:cytosol"/>
    <property type="evidence" value="ECO:0007669"/>
    <property type="project" value="TreeGrafter"/>
</dbReference>
<keyword evidence="3" id="KW-0457">Lysine biosynthesis</keyword>
<feature type="site" description="Could be important to modulate the pK values of the two catalytic cysteine residues" evidence="3">
    <location>
        <position position="181"/>
    </location>
</feature>
<evidence type="ECO:0000313" key="5">
    <source>
        <dbReference type="EMBL" id="MDI6449936.1"/>
    </source>
</evidence>
<feature type="binding site" evidence="3">
    <location>
        <position position="83"/>
    </location>
    <ligand>
        <name>substrate</name>
    </ligand>
</feature>
<keyword evidence="3" id="KW-0028">Amino-acid biosynthesis</keyword>
<dbReference type="Gene3D" id="3.10.310.10">
    <property type="entry name" value="Diaminopimelate Epimerase, Chain A, domain 1"/>
    <property type="match status" value="2"/>
</dbReference>
<organism evidence="5 6">
    <name type="scientific">Anaerobaca lacustris</name>
    <dbReference type="NCBI Taxonomy" id="3044600"/>
    <lineage>
        <taxon>Bacteria</taxon>
        <taxon>Pseudomonadati</taxon>
        <taxon>Planctomycetota</taxon>
        <taxon>Phycisphaerae</taxon>
        <taxon>Sedimentisphaerales</taxon>
        <taxon>Anaerobacaceae</taxon>
        <taxon>Anaerobaca</taxon>
    </lineage>
</organism>
<comment type="caution">
    <text evidence="3">Lacks conserved residue(s) required for the propagation of feature annotation.</text>
</comment>
<feature type="binding site" evidence="3">
    <location>
        <begin position="93"/>
        <end position="94"/>
    </location>
    <ligand>
        <name>substrate</name>
    </ligand>
</feature>
<comment type="function">
    <text evidence="3">Catalyzes the stereoinversion of LL-2,6-diaminopimelate (L,L-DAP) to meso-diaminopimelate (meso-DAP), a precursor of L-lysine and an essential component of the bacterial peptidoglycan.</text>
</comment>
<proteinExistence type="inferred from homology"/>
<dbReference type="GO" id="GO:0008837">
    <property type="term" value="F:diaminopimelate epimerase activity"/>
    <property type="evidence" value="ECO:0007669"/>
    <property type="project" value="UniProtKB-UniRule"/>
</dbReference>
<dbReference type="PANTHER" id="PTHR31689:SF0">
    <property type="entry name" value="DIAMINOPIMELATE EPIMERASE"/>
    <property type="match status" value="1"/>
</dbReference>
<dbReference type="Proteomes" id="UP001431776">
    <property type="component" value="Unassembled WGS sequence"/>
</dbReference>
<evidence type="ECO:0000256" key="3">
    <source>
        <dbReference type="HAMAP-Rule" id="MF_00197"/>
    </source>
</evidence>
<dbReference type="AlphaFoldDB" id="A0AAW6U1F5"/>
<keyword evidence="6" id="KW-1185">Reference proteome</keyword>
<evidence type="ECO:0000313" key="6">
    <source>
        <dbReference type="Proteomes" id="UP001431776"/>
    </source>
</evidence>
<evidence type="ECO:0000256" key="4">
    <source>
        <dbReference type="NCBIfam" id="TIGR00652"/>
    </source>
</evidence>
<comment type="catalytic activity">
    <reaction evidence="3">
        <text>(2S,6S)-2,6-diaminopimelate = meso-2,6-diaminopimelate</text>
        <dbReference type="Rhea" id="RHEA:15393"/>
        <dbReference type="ChEBI" id="CHEBI:57609"/>
        <dbReference type="ChEBI" id="CHEBI:57791"/>
        <dbReference type="EC" id="5.1.1.7"/>
    </reaction>
</comment>
<feature type="binding site" evidence="3">
    <location>
        <position position="13"/>
    </location>
    <ligand>
        <name>substrate</name>
    </ligand>
</feature>
<comment type="similarity">
    <text evidence="1 3">Belongs to the diaminopimelate epimerase family.</text>
</comment>
<comment type="caution">
    <text evidence="5">The sequence shown here is derived from an EMBL/GenBank/DDBJ whole genome shotgun (WGS) entry which is preliminary data.</text>
</comment>
<feature type="binding site" evidence="3">
    <location>
        <position position="212"/>
    </location>
    <ligand>
        <name>substrate</name>
    </ligand>
</feature>
<dbReference type="RefSeq" id="WP_349245346.1">
    <property type="nucleotide sequence ID" value="NZ_JASCXX010000014.1"/>
</dbReference>
<evidence type="ECO:0000256" key="1">
    <source>
        <dbReference type="ARBA" id="ARBA00010219"/>
    </source>
</evidence>
<dbReference type="Pfam" id="PF01678">
    <property type="entry name" value="DAP_epimerase"/>
    <property type="match status" value="2"/>
</dbReference>
<evidence type="ECO:0000256" key="2">
    <source>
        <dbReference type="ARBA" id="ARBA00023235"/>
    </source>
</evidence>
<feature type="binding site" evidence="3">
    <location>
        <position position="179"/>
    </location>
    <ligand>
        <name>substrate</name>
    </ligand>
</feature>
<comment type="subcellular location">
    <subcellularLocation>
        <location evidence="3">Cytoplasm</location>
    </subcellularLocation>
</comment>
<sequence>MDVHFKKYHGLGNDYLVIDPNVRDVVMTEANIRLICDRNFGIGSDGILYGPIFDVGRASPRAGGASCEDAQPTGEIPRLRILNPDGSEAEKSGNGLRIFAKYLFEKQYVRSKEFQIQTLGGTVSVQVKDDVAGMIRINMGKVTFVSDEIPVAGQRREVVNEALDVNGVDFKVTCLSIGNPHCVIPMEQVSEERARAIGPFVENHPRFPNRINMQLLKVIDRANIDIRIWERGAGYTLASGSSSCAAACAAHKLGLVDNDITVHMPGGTLHIEIMPDGEVFMTGPVEGTFEGTFHADLQKRISKSKV</sequence>
<protein>
    <recommendedName>
        <fullName evidence="3 4">Diaminopimelate epimerase</fullName>
        <shortName evidence="3">DAP epimerase</shortName>
        <ecNumber evidence="3 4">5.1.1.7</ecNumber>
    </recommendedName>
    <alternativeName>
        <fullName evidence="3">PLP-independent amino acid racemase</fullName>
    </alternativeName>
</protein>
<feature type="binding site" evidence="3">
    <location>
        <begin position="240"/>
        <end position="241"/>
    </location>
    <ligand>
        <name>substrate</name>
    </ligand>
</feature>
<name>A0AAW6U1F5_9BACT</name>
<dbReference type="PANTHER" id="PTHR31689">
    <property type="entry name" value="DIAMINOPIMELATE EPIMERASE, CHLOROPLASTIC"/>
    <property type="match status" value="1"/>
</dbReference>
<dbReference type="HAMAP" id="MF_00197">
    <property type="entry name" value="DAP_epimerase"/>
    <property type="match status" value="1"/>
</dbReference>
<dbReference type="SUPFAM" id="SSF54506">
    <property type="entry name" value="Diaminopimelate epimerase-like"/>
    <property type="match status" value="2"/>
</dbReference>
<reference evidence="5" key="1">
    <citation type="submission" date="2023-05" db="EMBL/GenBank/DDBJ databases">
        <title>Anaerotaeda fermentans gen. nov., sp. nov., a novel anaerobic planctomycete of the new family within the order Sedimentisphaerales isolated from Taman Peninsula, Russia.</title>
        <authorList>
            <person name="Khomyakova M.A."/>
            <person name="Merkel A.Y."/>
            <person name="Slobodkin A.I."/>
        </authorList>
    </citation>
    <scope>NUCLEOTIDE SEQUENCE</scope>
    <source>
        <strain evidence="5">M17dextr</strain>
    </source>
</reference>
<dbReference type="EC" id="5.1.1.7" evidence="3 4"/>
<feature type="site" description="Could be important to modulate the pK values of the two catalytic cysteine residues" evidence="3">
    <location>
        <position position="230"/>
    </location>
</feature>
<comment type="subunit">
    <text evidence="3">Homodimer.</text>
</comment>
<dbReference type="EMBL" id="JASCXX010000014">
    <property type="protein sequence ID" value="MDI6449936.1"/>
    <property type="molecule type" value="Genomic_DNA"/>
</dbReference>
<feature type="binding site" evidence="3">
    <location>
        <begin position="230"/>
        <end position="231"/>
    </location>
    <ligand>
        <name>substrate</name>
    </ligand>
</feature>
<dbReference type="GO" id="GO:0009089">
    <property type="term" value="P:lysine biosynthetic process via diaminopimelate"/>
    <property type="evidence" value="ECO:0007669"/>
    <property type="project" value="UniProtKB-UniRule"/>
</dbReference>
<accession>A0AAW6U1F5</accession>
<dbReference type="NCBIfam" id="TIGR00652">
    <property type="entry name" value="DapF"/>
    <property type="match status" value="1"/>
</dbReference>
<keyword evidence="2 3" id="KW-0413">Isomerase</keyword>
<keyword evidence="3" id="KW-0963">Cytoplasm</keyword>
<gene>
    <name evidence="3 5" type="primary">dapF</name>
    <name evidence="5" type="ORF">QJ522_12830</name>
</gene>